<dbReference type="EMBL" id="BLXT01008186">
    <property type="protein sequence ID" value="GFO46502.1"/>
    <property type="molecule type" value="Genomic_DNA"/>
</dbReference>
<dbReference type="AlphaFoldDB" id="A0AAV4DQ86"/>
<evidence type="ECO:0000256" key="1">
    <source>
        <dbReference type="SAM" id="MobiDB-lite"/>
    </source>
</evidence>
<dbReference type="Proteomes" id="UP000735302">
    <property type="component" value="Unassembled WGS sequence"/>
</dbReference>
<accession>A0AAV4DQ86</accession>
<organism evidence="2 3">
    <name type="scientific">Plakobranchus ocellatus</name>
    <dbReference type="NCBI Taxonomy" id="259542"/>
    <lineage>
        <taxon>Eukaryota</taxon>
        <taxon>Metazoa</taxon>
        <taxon>Spiralia</taxon>
        <taxon>Lophotrochozoa</taxon>
        <taxon>Mollusca</taxon>
        <taxon>Gastropoda</taxon>
        <taxon>Heterobranchia</taxon>
        <taxon>Euthyneura</taxon>
        <taxon>Panpulmonata</taxon>
        <taxon>Sacoglossa</taxon>
        <taxon>Placobranchoidea</taxon>
        <taxon>Plakobranchidae</taxon>
        <taxon>Plakobranchus</taxon>
    </lineage>
</organism>
<proteinExistence type="predicted"/>
<feature type="region of interest" description="Disordered" evidence="1">
    <location>
        <begin position="11"/>
        <end position="66"/>
    </location>
</feature>
<evidence type="ECO:0000313" key="2">
    <source>
        <dbReference type="EMBL" id="GFO46502.1"/>
    </source>
</evidence>
<dbReference type="GO" id="GO:0051213">
    <property type="term" value="F:dioxygenase activity"/>
    <property type="evidence" value="ECO:0007669"/>
    <property type="project" value="UniProtKB-KW"/>
</dbReference>
<name>A0AAV4DQ86_9GAST</name>
<evidence type="ECO:0000313" key="3">
    <source>
        <dbReference type="Proteomes" id="UP000735302"/>
    </source>
</evidence>
<keyword evidence="2" id="KW-0223">Dioxygenase</keyword>
<reference evidence="2 3" key="1">
    <citation type="journal article" date="2021" name="Elife">
        <title>Chloroplast acquisition without the gene transfer in kleptoplastic sea slugs, Plakobranchus ocellatus.</title>
        <authorList>
            <person name="Maeda T."/>
            <person name="Takahashi S."/>
            <person name="Yoshida T."/>
            <person name="Shimamura S."/>
            <person name="Takaki Y."/>
            <person name="Nagai Y."/>
            <person name="Toyoda A."/>
            <person name="Suzuki Y."/>
            <person name="Arimoto A."/>
            <person name="Ishii H."/>
            <person name="Satoh N."/>
            <person name="Nishiyama T."/>
            <person name="Hasebe M."/>
            <person name="Maruyama T."/>
            <person name="Minagawa J."/>
            <person name="Obokata J."/>
            <person name="Shigenobu S."/>
        </authorList>
    </citation>
    <scope>NUCLEOTIDE SEQUENCE [LARGE SCALE GENOMIC DNA]</scope>
</reference>
<feature type="compositionally biased region" description="Acidic residues" evidence="1">
    <location>
        <begin position="31"/>
        <end position="51"/>
    </location>
</feature>
<gene>
    <name evidence="2" type="ORF">PoB_007300700</name>
</gene>
<keyword evidence="2" id="KW-0560">Oxidoreductase</keyword>
<feature type="compositionally biased region" description="Polar residues" evidence="1">
    <location>
        <begin position="52"/>
        <end position="62"/>
    </location>
</feature>
<sequence length="119" mass="13507">MAFNFLQSLVDSGPSTSNQDDDDTFFIGNDNDNESDADFEIVGNIDEDSDSDNGSQDRSNVDLNLDPRADQGAWRWSSELHDIQIEEFVEPTGPVNGFTMFYNACRIYLEENDIWLNKL</sequence>
<protein>
    <submittedName>
        <fullName evidence="2">Alpha-ketoglutarate-dependent dioxygenase alkb-like protein 2</fullName>
    </submittedName>
</protein>
<comment type="caution">
    <text evidence="2">The sequence shown here is derived from an EMBL/GenBank/DDBJ whole genome shotgun (WGS) entry which is preliminary data.</text>
</comment>
<keyword evidence="3" id="KW-1185">Reference proteome</keyword>